<keyword evidence="5" id="KW-1185">Reference proteome</keyword>
<proteinExistence type="inferred from homology"/>
<dbReference type="PANTHER" id="PTHR21660">
    <property type="entry name" value="THIOESTERASE SUPERFAMILY MEMBER-RELATED"/>
    <property type="match status" value="1"/>
</dbReference>
<dbReference type="GO" id="GO:0016787">
    <property type="term" value="F:hydrolase activity"/>
    <property type="evidence" value="ECO:0007669"/>
    <property type="project" value="UniProtKB-KW"/>
</dbReference>
<comment type="caution">
    <text evidence="4">The sequence shown here is derived from an EMBL/GenBank/DDBJ whole genome shotgun (WGS) entry which is preliminary data.</text>
</comment>
<dbReference type="InterPro" id="IPR039298">
    <property type="entry name" value="ACOT13"/>
</dbReference>
<gene>
    <name evidence="4" type="ORF">QWY31_02540</name>
</gene>
<dbReference type="RefSeq" id="WP_320002886.1">
    <property type="nucleotide sequence ID" value="NZ_JAUHJS010000001.1"/>
</dbReference>
<accession>A0ABT8F1S7</accession>
<sequence>MSEKSIPSRLAHFQAHVGKSITESGSPSAYSRWLNGTIEAVERGKITLKLQVRPEMTNPMGTLHGGVSAGIADDIMGIAVASLDYPYFFTTINLQVDYLAPAVTHDYVIAKGWIEKEGKKIIYALCEISNSQGRVLVRASSNLLALKPE</sequence>
<feature type="domain" description="Thioesterase" evidence="3">
    <location>
        <begin position="60"/>
        <end position="135"/>
    </location>
</feature>
<organism evidence="4 5">
    <name type="scientific">Shiella aurantiaca</name>
    <dbReference type="NCBI Taxonomy" id="3058365"/>
    <lineage>
        <taxon>Bacteria</taxon>
        <taxon>Pseudomonadati</taxon>
        <taxon>Bacteroidota</taxon>
        <taxon>Cytophagia</taxon>
        <taxon>Cytophagales</taxon>
        <taxon>Shiellaceae</taxon>
        <taxon>Shiella</taxon>
    </lineage>
</organism>
<evidence type="ECO:0000256" key="1">
    <source>
        <dbReference type="ARBA" id="ARBA00008324"/>
    </source>
</evidence>
<dbReference type="InterPro" id="IPR003736">
    <property type="entry name" value="PAAI_dom"/>
</dbReference>
<evidence type="ECO:0000256" key="2">
    <source>
        <dbReference type="ARBA" id="ARBA00022801"/>
    </source>
</evidence>
<evidence type="ECO:0000259" key="3">
    <source>
        <dbReference type="Pfam" id="PF03061"/>
    </source>
</evidence>
<dbReference type="InterPro" id="IPR029069">
    <property type="entry name" value="HotDog_dom_sf"/>
</dbReference>
<dbReference type="Pfam" id="PF03061">
    <property type="entry name" value="4HBT"/>
    <property type="match status" value="1"/>
</dbReference>
<keyword evidence="2 4" id="KW-0378">Hydrolase</keyword>
<dbReference type="EC" id="3.1.2.-" evidence="4"/>
<comment type="similarity">
    <text evidence="1">Belongs to the thioesterase PaaI family.</text>
</comment>
<reference evidence="4" key="1">
    <citation type="submission" date="2023-06" db="EMBL/GenBank/DDBJ databases">
        <title>Cytophagales bacterium Strain LB-30, isolated from soil.</title>
        <authorList>
            <person name="Liu B."/>
        </authorList>
    </citation>
    <scope>NUCLEOTIDE SEQUENCE</scope>
    <source>
        <strain evidence="4">LB-30</strain>
    </source>
</reference>
<evidence type="ECO:0000313" key="5">
    <source>
        <dbReference type="Proteomes" id="UP001168552"/>
    </source>
</evidence>
<dbReference type="SUPFAM" id="SSF54637">
    <property type="entry name" value="Thioesterase/thiol ester dehydrase-isomerase"/>
    <property type="match status" value="1"/>
</dbReference>
<dbReference type="CDD" id="cd03443">
    <property type="entry name" value="PaaI_thioesterase"/>
    <property type="match status" value="1"/>
</dbReference>
<protein>
    <submittedName>
        <fullName evidence="4">PaaI family thioesterase</fullName>
        <ecNumber evidence="4">3.1.2.-</ecNumber>
    </submittedName>
</protein>
<dbReference type="Proteomes" id="UP001168552">
    <property type="component" value="Unassembled WGS sequence"/>
</dbReference>
<dbReference type="PANTHER" id="PTHR21660:SF1">
    <property type="entry name" value="ACYL-COENZYME A THIOESTERASE 13"/>
    <property type="match status" value="1"/>
</dbReference>
<name>A0ABT8F1S7_9BACT</name>
<dbReference type="InterPro" id="IPR006683">
    <property type="entry name" value="Thioestr_dom"/>
</dbReference>
<evidence type="ECO:0000313" key="4">
    <source>
        <dbReference type="EMBL" id="MDN4164360.1"/>
    </source>
</evidence>
<dbReference type="EMBL" id="JAUHJS010000001">
    <property type="protein sequence ID" value="MDN4164360.1"/>
    <property type="molecule type" value="Genomic_DNA"/>
</dbReference>
<dbReference type="Gene3D" id="3.10.129.10">
    <property type="entry name" value="Hotdog Thioesterase"/>
    <property type="match status" value="1"/>
</dbReference>
<dbReference type="NCBIfam" id="TIGR00369">
    <property type="entry name" value="unchar_dom_1"/>
    <property type="match status" value="1"/>
</dbReference>